<feature type="compositionally biased region" description="Basic and acidic residues" evidence="2">
    <location>
        <begin position="130"/>
        <end position="142"/>
    </location>
</feature>
<feature type="compositionally biased region" description="Basic and acidic residues" evidence="2">
    <location>
        <begin position="26"/>
        <end position="37"/>
    </location>
</feature>
<feature type="region of interest" description="Disordered" evidence="2">
    <location>
        <begin position="214"/>
        <end position="255"/>
    </location>
</feature>
<proteinExistence type="predicted"/>
<evidence type="ECO:0000256" key="2">
    <source>
        <dbReference type="SAM" id="MobiDB-lite"/>
    </source>
</evidence>
<dbReference type="STRING" id="394096.DB31_6973"/>
<dbReference type="OrthoDB" id="5382514at2"/>
<evidence type="ECO:0000256" key="1">
    <source>
        <dbReference type="SAM" id="Coils"/>
    </source>
</evidence>
<evidence type="ECO:0000313" key="4">
    <source>
        <dbReference type="Proteomes" id="UP000028725"/>
    </source>
</evidence>
<keyword evidence="1" id="KW-0175">Coiled coil</keyword>
<dbReference type="Proteomes" id="UP000028725">
    <property type="component" value="Unassembled WGS sequence"/>
</dbReference>
<reference evidence="3 4" key="1">
    <citation type="submission" date="2014-04" db="EMBL/GenBank/DDBJ databases">
        <title>Genome assembly of Hyalangium minutum DSM 14724.</title>
        <authorList>
            <person name="Sharma G."/>
            <person name="Subramanian S."/>
        </authorList>
    </citation>
    <scope>NUCLEOTIDE SEQUENCE [LARGE SCALE GENOMIC DNA]</scope>
    <source>
        <strain evidence="3 4">DSM 14724</strain>
    </source>
</reference>
<feature type="coiled-coil region" evidence="1">
    <location>
        <begin position="45"/>
        <end position="72"/>
    </location>
</feature>
<feature type="region of interest" description="Disordered" evidence="2">
    <location>
        <begin position="130"/>
        <end position="156"/>
    </location>
</feature>
<name>A0A085WN08_9BACT</name>
<gene>
    <name evidence="3" type="ORF">DB31_6973</name>
</gene>
<organism evidence="3 4">
    <name type="scientific">Hyalangium minutum</name>
    <dbReference type="NCBI Taxonomy" id="394096"/>
    <lineage>
        <taxon>Bacteria</taxon>
        <taxon>Pseudomonadati</taxon>
        <taxon>Myxococcota</taxon>
        <taxon>Myxococcia</taxon>
        <taxon>Myxococcales</taxon>
        <taxon>Cystobacterineae</taxon>
        <taxon>Archangiaceae</taxon>
        <taxon>Hyalangium</taxon>
    </lineage>
</organism>
<accession>A0A085WN08</accession>
<keyword evidence="4" id="KW-1185">Reference proteome</keyword>
<dbReference type="EMBL" id="JMCB01000005">
    <property type="protein sequence ID" value="KFE69071.1"/>
    <property type="molecule type" value="Genomic_DNA"/>
</dbReference>
<feature type="compositionally biased region" description="Basic and acidic residues" evidence="2">
    <location>
        <begin position="229"/>
        <end position="240"/>
    </location>
</feature>
<dbReference type="AlphaFoldDB" id="A0A085WN08"/>
<dbReference type="PATRIC" id="fig|394096.3.peg.3018"/>
<sequence length="255" mass="28373">MNRILGFASLGLSVVALAVAFSGQREASEPPSREERPSSSAPQDVQALEKRLKALEVTAVGLSERVMALERRPAGADGSGGAVGGAAPVGLAQEVEQLRTEVRGMIAGEALNSEGGRDYLKAMVRSVQDEMRTEQRQERDQRWVQAQSQAQTQRSERLRKFVSEAGLNYSQEQEFTRRMQEEDTRRQALFDELSAGGKAPRDIRQELRAIRKQTDDAMQKVLSEPQRAQYEELRREDRGGNQRPGRGRQGEQPAP</sequence>
<protein>
    <submittedName>
        <fullName evidence="3">Uncharacterized protein</fullName>
    </submittedName>
</protein>
<feature type="region of interest" description="Disordered" evidence="2">
    <location>
        <begin position="23"/>
        <end position="45"/>
    </location>
</feature>
<evidence type="ECO:0000313" key="3">
    <source>
        <dbReference type="EMBL" id="KFE69071.1"/>
    </source>
</evidence>
<comment type="caution">
    <text evidence="3">The sequence shown here is derived from an EMBL/GenBank/DDBJ whole genome shotgun (WGS) entry which is preliminary data.</text>
</comment>
<feature type="compositionally biased region" description="Polar residues" evidence="2">
    <location>
        <begin position="144"/>
        <end position="153"/>
    </location>
</feature>